<dbReference type="Proteomes" id="UP000216195">
    <property type="component" value="Unassembled WGS sequence"/>
</dbReference>
<protein>
    <recommendedName>
        <fullName evidence="3">Abi-like protein</fullName>
    </recommendedName>
</protein>
<comment type="caution">
    <text evidence="1">The sequence shown here is derived from an EMBL/GenBank/DDBJ whole genome shotgun (WGS) entry which is preliminary data.</text>
</comment>
<dbReference type="AlphaFoldDB" id="A0AAE5KMY3"/>
<evidence type="ECO:0008006" key="3">
    <source>
        <dbReference type="Google" id="ProtNLM"/>
    </source>
</evidence>
<reference evidence="1 2" key="1">
    <citation type="submission" date="2017-04" db="EMBL/GenBank/DDBJ databases">
        <title>Kefir bacterial isolates.</title>
        <authorList>
            <person name="Kim Y."/>
            <person name="Blasche S."/>
            <person name="Patil K.R."/>
        </authorList>
    </citation>
    <scope>NUCLEOTIDE SEQUENCE [LARGE SCALE GENOMIC DNA]</scope>
    <source>
        <strain evidence="1 2">OG2-1</strain>
    </source>
</reference>
<name>A0AAE5KMY3_9MICC</name>
<evidence type="ECO:0000313" key="1">
    <source>
        <dbReference type="EMBL" id="PAK85123.1"/>
    </source>
</evidence>
<accession>A0AAE5KMY3</accession>
<organism evidence="1 2">
    <name type="scientific">Rothia dentocariosa</name>
    <dbReference type="NCBI Taxonomy" id="2047"/>
    <lineage>
        <taxon>Bacteria</taxon>
        <taxon>Bacillati</taxon>
        <taxon>Actinomycetota</taxon>
        <taxon>Actinomycetes</taxon>
        <taxon>Micrococcales</taxon>
        <taxon>Micrococcaceae</taxon>
        <taxon>Rothia</taxon>
    </lineage>
</organism>
<dbReference type="EMBL" id="NCWU01000011">
    <property type="protein sequence ID" value="PAK85123.1"/>
    <property type="molecule type" value="Genomic_DNA"/>
</dbReference>
<proteinExistence type="predicted"/>
<gene>
    <name evidence="1" type="ORF">B8W87_08465</name>
</gene>
<evidence type="ECO:0000313" key="2">
    <source>
        <dbReference type="Proteomes" id="UP000216195"/>
    </source>
</evidence>
<sequence>MYAEHAVLSITSKLSMYPHYNIHPLFDTLPAARQKTYLKVAQSDHSLAQDLYLWNLETTSAVFQTISFVEVTMRNVFDKQLRTWNNIGVNGNSNWIVQPKPFLAHQVRNSRSNPQSWWENKAIANMKDEYGVPQRANPSHDDMVAALTFGTWASLIPVPLGFQRYNPRHRQHEYWTKILCSTDNNINGKDGFNTSARQAYLWVSKLRYARNRAAHLEPMLNSDDLREYHRIAIETLRALQPGSEEWVLAARKIPSAIQNKPSSYMHTLWAPNCSQYISYRARMAAATASGCGSTIRSASGSRASCEPTATAY</sequence>